<reference evidence="1 2" key="1">
    <citation type="submission" date="2019-05" db="EMBL/GenBank/DDBJ databases">
        <title>Another draft genome of Portunus trituberculatus and its Hox gene families provides insights of decapod evolution.</title>
        <authorList>
            <person name="Jeong J.-H."/>
            <person name="Song I."/>
            <person name="Kim S."/>
            <person name="Choi T."/>
            <person name="Kim D."/>
            <person name="Ryu S."/>
            <person name="Kim W."/>
        </authorList>
    </citation>
    <scope>NUCLEOTIDE SEQUENCE [LARGE SCALE GENOMIC DNA]</scope>
    <source>
        <tissue evidence="1">Muscle</tissue>
    </source>
</reference>
<dbReference type="Proteomes" id="UP000324222">
    <property type="component" value="Unassembled WGS sequence"/>
</dbReference>
<dbReference type="AlphaFoldDB" id="A0A5B7DQI8"/>
<organism evidence="1 2">
    <name type="scientific">Portunus trituberculatus</name>
    <name type="common">Swimming crab</name>
    <name type="synonym">Neptunus trituberculatus</name>
    <dbReference type="NCBI Taxonomy" id="210409"/>
    <lineage>
        <taxon>Eukaryota</taxon>
        <taxon>Metazoa</taxon>
        <taxon>Ecdysozoa</taxon>
        <taxon>Arthropoda</taxon>
        <taxon>Crustacea</taxon>
        <taxon>Multicrustacea</taxon>
        <taxon>Malacostraca</taxon>
        <taxon>Eumalacostraca</taxon>
        <taxon>Eucarida</taxon>
        <taxon>Decapoda</taxon>
        <taxon>Pleocyemata</taxon>
        <taxon>Brachyura</taxon>
        <taxon>Eubrachyura</taxon>
        <taxon>Portunoidea</taxon>
        <taxon>Portunidae</taxon>
        <taxon>Portuninae</taxon>
        <taxon>Portunus</taxon>
    </lineage>
</organism>
<protein>
    <submittedName>
        <fullName evidence="1">Uncharacterized protein</fullName>
    </submittedName>
</protein>
<accession>A0A5B7DQI8</accession>
<gene>
    <name evidence="1" type="ORF">E2C01_016431</name>
</gene>
<name>A0A5B7DQI8_PORTR</name>
<keyword evidence="2" id="KW-1185">Reference proteome</keyword>
<evidence type="ECO:0000313" key="1">
    <source>
        <dbReference type="EMBL" id="MPC23387.1"/>
    </source>
</evidence>
<sequence>MFSVDHTVRCDEWLYGLRDETKTEIRTNTGRPLPFASLVNPHSDANEASFCRRQVISLRGVAESELRRVRLADLHFI</sequence>
<dbReference type="EMBL" id="VSRR010001201">
    <property type="protein sequence ID" value="MPC23387.1"/>
    <property type="molecule type" value="Genomic_DNA"/>
</dbReference>
<proteinExistence type="predicted"/>
<evidence type="ECO:0000313" key="2">
    <source>
        <dbReference type="Proteomes" id="UP000324222"/>
    </source>
</evidence>
<comment type="caution">
    <text evidence="1">The sequence shown here is derived from an EMBL/GenBank/DDBJ whole genome shotgun (WGS) entry which is preliminary data.</text>
</comment>